<dbReference type="STRING" id="399497.BW733_13640"/>
<dbReference type="RefSeq" id="WP_077351279.1">
    <property type="nucleotide sequence ID" value="NZ_CP019607.1"/>
</dbReference>
<reference evidence="1 2" key="1">
    <citation type="journal article" date="2008" name="Int. J. Syst. Evol. Microbiol.">
        <title>Tessaracoccus flavescens sp. nov., isolated from marine sediment.</title>
        <authorList>
            <person name="Lee D.W."/>
            <person name="Lee S.D."/>
        </authorList>
    </citation>
    <scope>NUCLEOTIDE SEQUENCE [LARGE SCALE GENOMIC DNA]</scope>
    <source>
        <strain evidence="1 2">SST-39T</strain>
    </source>
</reference>
<evidence type="ECO:0000313" key="2">
    <source>
        <dbReference type="Proteomes" id="UP000188235"/>
    </source>
</evidence>
<name>A0A1Q2D086_9ACTN</name>
<accession>A0A1Q2D086</accession>
<dbReference type="Proteomes" id="UP000188235">
    <property type="component" value="Chromosome"/>
</dbReference>
<dbReference type="EMBL" id="CP019607">
    <property type="protein sequence ID" value="AQP51712.1"/>
    <property type="molecule type" value="Genomic_DNA"/>
</dbReference>
<protein>
    <submittedName>
        <fullName evidence="1">Uncharacterized protein</fullName>
    </submittedName>
</protein>
<dbReference type="KEGG" id="tfa:BW733_13640"/>
<sequence>MSSKIFTPDSWRKAGGAVEDAGGDVASRIRSRLGSVQLTGEGGLTLLDELVAGIVPAVMEAVDGALADMSTGLGLEGDALIETGNAYAAVEEAATELGGFMEGEI</sequence>
<evidence type="ECO:0000313" key="1">
    <source>
        <dbReference type="EMBL" id="AQP51712.1"/>
    </source>
</evidence>
<gene>
    <name evidence="1" type="ORF">BW733_13640</name>
</gene>
<dbReference type="OrthoDB" id="9917163at2"/>
<organism evidence="1 2">
    <name type="scientific">Tessaracoccus flavescens</name>
    <dbReference type="NCBI Taxonomy" id="399497"/>
    <lineage>
        <taxon>Bacteria</taxon>
        <taxon>Bacillati</taxon>
        <taxon>Actinomycetota</taxon>
        <taxon>Actinomycetes</taxon>
        <taxon>Propionibacteriales</taxon>
        <taxon>Propionibacteriaceae</taxon>
        <taxon>Tessaracoccus</taxon>
    </lineage>
</organism>
<keyword evidence="2" id="KW-1185">Reference proteome</keyword>
<proteinExistence type="predicted"/>
<dbReference type="AlphaFoldDB" id="A0A1Q2D086"/>